<evidence type="ECO:0000256" key="3">
    <source>
        <dbReference type="ARBA" id="ARBA00022729"/>
    </source>
</evidence>
<organism evidence="7 8">
    <name type="scientific">Pedobacter planticolens</name>
    <dbReference type="NCBI Taxonomy" id="2679964"/>
    <lineage>
        <taxon>Bacteria</taxon>
        <taxon>Pseudomonadati</taxon>
        <taxon>Bacteroidota</taxon>
        <taxon>Sphingobacteriia</taxon>
        <taxon>Sphingobacteriales</taxon>
        <taxon>Sphingobacteriaceae</taxon>
        <taxon>Pedobacter</taxon>
    </lineage>
</organism>
<accession>A0A923DWS4</accession>
<dbReference type="InterPro" id="IPR011990">
    <property type="entry name" value="TPR-like_helical_dom_sf"/>
</dbReference>
<dbReference type="SUPFAM" id="SSF48452">
    <property type="entry name" value="TPR-like"/>
    <property type="match status" value="1"/>
</dbReference>
<evidence type="ECO:0000256" key="2">
    <source>
        <dbReference type="ARBA" id="ARBA00006275"/>
    </source>
</evidence>
<comment type="similarity">
    <text evidence="2">Belongs to the SusD family.</text>
</comment>
<comment type="caution">
    <text evidence="7">The sequence shown here is derived from an EMBL/GenBank/DDBJ whole genome shotgun (WGS) entry which is preliminary data.</text>
</comment>
<sequence>MISLNYKGVKLNKFLIALSLIIVTTVNFSCKKILDVQSTRLAAEENLWKNQEDAKGALIGMYTLMRTAMVADNTHWLIGDLRKGDFVSTNRADLKSIIDGELNASYPVLGRISNWRRFYSVINAASLFIERSREIVANDPRYTPINNQVDVAQARAMRAFAYFYMTRIWGDVPLLTTSHDGDFNTHPRTSKDKVLAFATSELLLAVKVLPFRYGGSDPIFPGLYYGSGWSTWNGVLLTKLSAYAILAHIAAWQGNYLDCEVYTKFFVDNTSQLNGDGSFGVKYITTDELTENVNGYSPFAFKRAVQIVGFGFEYGNGEATANGHIEQLTLAKPLILKEYPEMYVPKDTIRRAFTDSKDLRFSIDPLTNLYRTNYFTNYASERPLFSKIKVVGAAQTSGDLAFFTSAVLFTRIEEVTLLRAEALAVLGFRNDAINALNQASAQRGTSPYLSNSTTDLVDAIFAERRRELMGEGWRWYDLVRYNKIKKNNTAFNALIANDGIYWPVSRDILNANPQIKQNPYWN</sequence>
<dbReference type="AlphaFoldDB" id="A0A923DWS4"/>
<evidence type="ECO:0000256" key="5">
    <source>
        <dbReference type="ARBA" id="ARBA00023237"/>
    </source>
</evidence>
<feature type="domain" description="RagB/SusD" evidence="6">
    <location>
        <begin position="409"/>
        <end position="521"/>
    </location>
</feature>
<protein>
    <submittedName>
        <fullName evidence="7">RagB/SusD family nutrient uptake outer membrane protein</fullName>
    </submittedName>
</protein>
<evidence type="ECO:0000313" key="8">
    <source>
        <dbReference type="Proteomes" id="UP000601055"/>
    </source>
</evidence>
<comment type="subcellular location">
    <subcellularLocation>
        <location evidence="1">Cell outer membrane</location>
    </subcellularLocation>
</comment>
<dbReference type="GO" id="GO:0009279">
    <property type="term" value="C:cell outer membrane"/>
    <property type="evidence" value="ECO:0007669"/>
    <property type="project" value="UniProtKB-SubCell"/>
</dbReference>
<dbReference type="Gene3D" id="1.25.40.390">
    <property type="match status" value="1"/>
</dbReference>
<dbReference type="Pfam" id="PF07980">
    <property type="entry name" value="SusD_RagB"/>
    <property type="match status" value="1"/>
</dbReference>
<dbReference type="RefSeq" id="WP_182921183.1">
    <property type="nucleotide sequence ID" value="NZ_WNXD01000001.1"/>
</dbReference>
<evidence type="ECO:0000259" key="6">
    <source>
        <dbReference type="Pfam" id="PF07980"/>
    </source>
</evidence>
<evidence type="ECO:0000256" key="1">
    <source>
        <dbReference type="ARBA" id="ARBA00004442"/>
    </source>
</evidence>
<evidence type="ECO:0000256" key="4">
    <source>
        <dbReference type="ARBA" id="ARBA00023136"/>
    </source>
</evidence>
<evidence type="ECO:0000313" key="7">
    <source>
        <dbReference type="EMBL" id="MBB2144491.1"/>
    </source>
</evidence>
<keyword evidence="8" id="KW-1185">Reference proteome</keyword>
<reference evidence="7" key="1">
    <citation type="submission" date="2019-11" db="EMBL/GenBank/DDBJ databases">
        <title>Description of Pedobacter sp. LMG 31464T.</title>
        <authorList>
            <person name="Carlier A."/>
            <person name="Qi S."/>
            <person name="Vandamme P."/>
        </authorList>
    </citation>
    <scope>NUCLEOTIDE SEQUENCE</scope>
    <source>
        <strain evidence="7">LMG 31464</strain>
    </source>
</reference>
<proteinExistence type="inferred from homology"/>
<keyword evidence="5" id="KW-0998">Cell outer membrane</keyword>
<dbReference type="EMBL" id="WNXD01000001">
    <property type="protein sequence ID" value="MBB2144491.1"/>
    <property type="molecule type" value="Genomic_DNA"/>
</dbReference>
<keyword evidence="4" id="KW-0472">Membrane</keyword>
<dbReference type="CDD" id="cd08977">
    <property type="entry name" value="SusD"/>
    <property type="match status" value="1"/>
</dbReference>
<dbReference type="Proteomes" id="UP000601055">
    <property type="component" value="Unassembled WGS sequence"/>
</dbReference>
<dbReference type="InterPro" id="IPR012944">
    <property type="entry name" value="SusD_RagB_dom"/>
</dbReference>
<keyword evidence="3" id="KW-0732">Signal</keyword>
<gene>
    <name evidence="7" type="ORF">GM921_03270</name>
</gene>
<name>A0A923DWS4_9SPHI</name>